<evidence type="ECO:0000313" key="1">
    <source>
        <dbReference type="EMBL" id="PFJ25162.1"/>
    </source>
</evidence>
<evidence type="ECO:0000313" key="2">
    <source>
        <dbReference type="Proteomes" id="UP000224003"/>
    </source>
</evidence>
<dbReference type="Proteomes" id="UP000224003">
    <property type="component" value="Unassembled WGS sequence"/>
</dbReference>
<protein>
    <submittedName>
        <fullName evidence="1">Uncharacterized protein</fullName>
    </submittedName>
</protein>
<accession>A0A9X6WG27</accession>
<dbReference type="EMBL" id="NUVX01000118">
    <property type="protein sequence ID" value="PFJ25162.1"/>
    <property type="molecule type" value="Genomic_DNA"/>
</dbReference>
<name>A0A9X6WG27_BACTU</name>
<gene>
    <name evidence="1" type="ORF">COJ15_35875</name>
</gene>
<proteinExistence type="predicted"/>
<comment type="caution">
    <text evidence="1">The sequence shown here is derived from an EMBL/GenBank/DDBJ whole genome shotgun (WGS) entry which is preliminary data.</text>
</comment>
<sequence length="101" mass="11718">MSNLEYTINRMVLSLEKQAQNHNVSLKGITLTNFNNFLNDLFNDGGEIRCVKFVDLSWNYASDFGRFGSDKFEDAIWRAIEGAVRKLENKYSFLTIEKNEI</sequence>
<reference evidence="1 2" key="1">
    <citation type="submission" date="2017-09" db="EMBL/GenBank/DDBJ databases">
        <title>Large-scale bioinformatics analysis of Bacillus genomes uncovers conserved roles of natural products in bacterial physiology.</title>
        <authorList>
            <consortium name="Agbiome Team Llc"/>
            <person name="Bleich R.M."/>
            <person name="Grubbs K.J."/>
            <person name="Santa Maria K.C."/>
            <person name="Allen S.E."/>
            <person name="Farag S."/>
            <person name="Shank E.A."/>
            <person name="Bowers A."/>
        </authorList>
    </citation>
    <scope>NUCLEOTIDE SEQUENCE [LARGE SCALE GENOMIC DNA]</scope>
    <source>
        <strain evidence="1 2">AFS085496</strain>
    </source>
</reference>
<dbReference type="RefSeq" id="WP_098517894.1">
    <property type="nucleotide sequence ID" value="NZ_NUVX01000118.1"/>
</dbReference>
<organism evidence="1 2">
    <name type="scientific">Bacillus thuringiensis</name>
    <dbReference type="NCBI Taxonomy" id="1428"/>
    <lineage>
        <taxon>Bacteria</taxon>
        <taxon>Bacillati</taxon>
        <taxon>Bacillota</taxon>
        <taxon>Bacilli</taxon>
        <taxon>Bacillales</taxon>
        <taxon>Bacillaceae</taxon>
        <taxon>Bacillus</taxon>
        <taxon>Bacillus cereus group</taxon>
    </lineage>
</organism>
<dbReference type="AlphaFoldDB" id="A0A9X6WG27"/>